<name>V5WIN0_9SPIO</name>
<dbReference type="eggNOG" id="COG1388">
    <property type="taxonomic scope" value="Bacteria"/>
</dbReference>
<dbReference type="CDD" id="cd12797">
    <property type="entry name" value="M23_peptidase"/>
    <property type="match status" value="1"/>
</dbReference>
<evidence type="ECO:0000256" key="1">
    <source>
        <dbReference type="SAM" id="MobiDB-lite"/>
    </source>
</evidence>
<dbReference type="EMBL" id="CP006939">
    <property type="protein sequence ID" value="AHC15485.1"/>
    <property type="molecule type" value="Genomic_DNA"/>
</dbReference>
<evidence type="ECO:0000313" key="5">
    <source>
        <dbReference type="Proteomes" id="UP000018680"/>
    </source>
</evidence>
<dbReference type="HOGENOM" id="CLU_029425_7_3_12"/>
<evidence type="ECO:0000313" key="4">
    <source>
        <dbReference type="EMBL" id="AHC15485.1"/>
    </source>
</evidence>
<proteinExistence type="predicted"/>
<dbReference type="PANTHER" id="PTHR33734:SF22">
    <property type="entry name" value="MEMBRANE-BOUND LYTIC MUREIN TRANSGLYCOSYLASE D"/>
    <property type="match status" value="1"/>
</dbReference>
<organism evidence="4 5">
    <name type="scientific">Salinispira pacifica</name>
    <dbReference type="NCBI Taxonomy" id="1307761"/>
    <lineage>
        <taxon>Bacteria</taxon>
        <taxon>Pseudomonadati</taxon>
        <taxon>Spirochaetota</taxon>
        <taxon>Spirochaetia</taxon>
        <taxon>Spirochaetales</taxon>
        <taxon>Spirochaetaceae</taxon>
        <taxon>Salinispira</taxon>
    </lineage>
</organism>
<dbReference type="STRING" id="1307761.L21SP2_2118"/>
<dbReference type="Gene3D" id="3.10.350.10">
    <property type="entry name" value="LysM domain"/>
    <property type="match status" value="2"/>
</dbReference>
<dbReference type="eggNOG" id="COG4942">
    <property type="taxonomic scope" value="Bacteria"/>
</dbReference>
<dbReference type="AlphaFoldDB" id="V5WIN0"/>
<dbReference type="CDD" id="cd00118">
    <property type="entry name" value="LysM"/>
    <property type="match status" value="2"/>
</dbReference>
<dbReference type="InterPro" id="IPR011055">
    <property type="entry name" value="Dup_hybrid_motif"/>
</dbReference>
<dbReference type="SUPFAM" id="SSF51261">
    <property type="entry name" value="Duplicated hybrid motif"/>
    <property type="match status" value="1"/>
</dbReference>
<evidence type="ECO:0000256" key="2">
    <source>
        <dbReference type="SAM" id="SignalP"/>
    </source>
</evidence>
<dbReference type="InterPro" id="IPR018392">
    <property type="entry name" value="LysM"/>
</dbReference>
<keyword evidence="5" id="KW-1185">Reference proteome</keyword>
<dbReference type="Gene3D" id="2.70.70.10">
    <property type="entry name" value="Glucose Permease (Domain IIA)"/>
    <property type="match status" value="1"/>
</dbReference>
<accession>V5WIN0</accession>
<sequence>MPRNLGTTAVLLSLILLSSSTAVAEEIEYTVKSGDTLYSISRSYNIELNTLMSINGIDDVRNLKVGQTLEIPEQSSPEYPLSDYEILVGDTLFSISRRTGMSMEELLRINNIQEDSIIKPGQIIRVRALTANPEEETRTADNGNDSPAAEAGTSEDDQNSASSGGDQPAREGTILTSEPSSGGDGLYWPHEGERYSFAGKFPGIVIKGNPGDAINSVGPGRVVYSGPHSTLGNVVFVQNPRGYIYIYGGNRRLFVNQGDDLTTGQLIGELGASPLLPDVQVYFSVWKEGRYLDPNTAPR</sequence>
<gene>
    <name evidence="4" type="ORF">L21SP2_2118</name>
</gene>
<dbReference type="KEGG" id="slr:L21SP2_2118"/>
<dbReference type="Pfam" id="PF01551">
    <property type="entry name" value="Peptidase_M23"/>
    <property type="match status" value="1"/>
</dbReference>
<dbReference type="GO" id="GO:0008932">
    <property type="term" value="F:lytic endotransglycosylase activity"/>
    <property type="evidence" value="ECO:0007669"/>
    <property type="project" value="TreeGrafter"/>
</dbReference>
<feature type="domain" description="LysM" evidence="3">
    <location>
        <begin position="27"/>
        <end position="71"/>
    </location>
</feature>
<dbReference type="InterPro" id="IPR016047">
    <property type="entry name" value="M23ase_b-sheet_dom"/>
</dbReference>
<dbReference type="PANTHER" id="PTHR33734">
    <property type="entry name" value="LYSM DOMAIN-CONTAINING GPI-ANCHORED PROTEIN 2"/>
    <property type="match status" value="1"/>
</dbReference>
<feature type="region of interest" description="Disordered" evidence="1">
    <location>
        <begin position="130"/>
        <end position="188"/>
    </location>
</feature>
<protein>
    <submittedName>
        <fullName evidence="4">Membrane-bound lytic murein transglycosylase D</fullName>
    </submittedName>
</protein>
<keyword evidence="2" id="KW-0732">Signal</keyword>
<dbReference type="PROSITE" id="PS51782">
    <property type="entry name" value="LYSM"/>
    <property type="match status" value="2"/>
</dbReference>
<dbReference type="Proteomes" id="UP000018680">
    <property type="component" value="Chromosome"/>
</dbReference>
<feature type="signal peptide" evidence="2">
    <location>
        <begin position="1"/>
        <end position="24"/>
    </location>
</feature>
<feature type="domain" description="LysM" evidence="3">
    <location>
        <begin position="82"/>
        <end position="126"/>
    </location>
</feature>
<dbReference type="SUPFAM" id="SSF54106">
    <property type="entry name" value="LysM domain"/>
    <property type="match status" value="1"/>
</dbReference>
<dbReference type="RefSeq" id="WP_024268389.1">
    <property type="nucleotide sequence ID" value="NC_023035.1"/>
</dbReference>
<feature type="chain" id="PRO_5004741949" evidence="2">
    <location>
        <begin position="25"/>
        <end position="299"/>
    </location>
</feature>
<reference evidence="4 5" key="1">
    <citation type="journal article" date="2015" name="Stand. Genomic Sci.">
        <title>Complete genome sequence and description of Salinispira pacifica gen. nov., sp. nov., a novel spirochaete isolated form a hypersaline microbial mat.</title>
        <authorList>
            <person name="Ben Hania W."/>
            <person name="Joseph M."/>
            <person name="Schumann P."/>
            <person name="Bunk B."/>
            <person name="Fiebig A."/>
            <person name="Sproer C."/>
            <person name="Klenk H.P."/>
            <person name="Fardeau M.L."/>
            <person name="Spring S."/>
        </authorList>
    </citation>
    <scope>NUCLEOTIDE SEQUENCE [LARGE SCALE GENOMIC DNA]</scope>
    <source>
        <strain evidence="4 5">L21-RPul-D2</strain>
    </source>
</reference>
<dbReference type="InterPro" id="IPR036779">
    <property type="entry name" value="LysM_dom_sf"/>
</dbReference>
<evidence type="ECO:0000259" key="3">
    <source>
        <dbReference type="PROSITE" id="PS51782"/>
    </source>
</evidence>
<dbReference type="SMART" id="SM00257">
    <property type="entry name" value="LysM"/>
    <property type="match status" value="2"/>
</dbReference>
<dbReference type="Pfam" id="PF01476">
    <property type="entry name" value="LysM"/>
    <property type="match status" value="2"/>
</dbReference>